<dbReference type="InterPro" id="IPR003593">
    <property type="entry name" value="AAA+_ATPase"/>
</dbReference>
<evidence type="ECO:0000256" key="1">
    <source>
        <dbReference type="ARBA" id="ARBA00004202"/>
    </source>
</evidence>
<dbReference type="SUPFAM" id="SSF52540">
    <property type="entry name" value="P-loop containing nucleoside triphosphate hydrolases"/>
    <property type="match status" value="1"/>
</dbReference>
<keyword evidence="3" id="KW-1003">Cell membrane</keyword>
<protein>
    <submittedName>
        <fullName evidence="9">AAA domain, putative AbiEii toxin, type IV TA system</fullName>
    </submittedName>
</protein>
<keyword evidence="4" id="KW-0410">Iron transport</keyword>
<accession>A0A221V4B1</accession>
<keyword evidence="6" id="KW-0406">Ion transport</keyword>
<evidence type="ECO:0000256" key="7">
    <source>
        <dbReference type="ARBA" id="ARBA00023136"/>
    </source>
</evidence>
<dbReference type="InterPro" id="IPR051535">
    <property type="entry name" value="Siderophore_ABC-ATPase"/>
</dbReference>
<feature type="domain" description="AAA+ ATPase" evidence="8">
    <location>
        <begin position="33"/>
        <end position="233"/>
    </location>
</feature>
<dbReference type="InterPro" id="IPR003959">
    <property type="entry name" value="ATPase_AAA_core"/>
</dbReference>
<keyword evidence="9" id="KW-0614">Plasmid</keyword>
<evidence type="ECO:0000256" key="5">
    <source>
        <dbReference type="ARBA" id="ARBA00023004"/>
    </source>
</evidence>
<dbReference type="GO" id="GO:0006302">
    <property type="term" value="P:double-strand break repair"/>
    <property type="evidence" value="ECO:0007669"/>
    <property type="project" value="InterPro"/>
</dbReference>
<dbReference type="RefSeq" id="WP_093980790.1">
    <property type="nucleotide sequence ID" value="NZ_CP022516.1"/>
</dbReference>
<dbReference type="GO" id="GO:0016887">
    <property type="term" value="F:ATP hydrolysis activity"/>
    <property type="evidence" value="ECO:0007669"/>
    <property type="project" value="InterPro"/>
</dbReference>
<dbReference type="KEGG" id="aalg:AREALGSMS7_05053"/>
<dbReference type="Gene3D" id="3.40.50.300">
    <property type="entry name" value="P-loop containing nucleotide triphosphate hydrolases"/>
    <property type="match status" value="2"/>
</dbReference>
<organism evidence="9 10">
    <name type="scientific">Arenibacter algicola</name>
    <dbReference type="NCBI Taxonomy" id="616991"/>
    <lineage>
        <taxon>Bacteria</taxon>
        <taxon>Pseudomonadati</taxon>
        <taxon>Bacteroidota</taxon>
        <taxon>Flavobacteriia</taxon>
        <taxon>Flavobacteriales</taxon>
        <taxon>Flavobacteriaceae</taxon>
        <taxon>Arenibacter</taxon>
    </lineage>
</organism>
<sequence length="263" mass="30073">MPYLSSLSVIAERTHPFPYDVSAIKFAKDIDVSAPVTFIIGDNGTGKSTLLETLALRLQLPHMDGFGYGKNCFKAARSLTPYLQLNWKIERPRGFFFRAEDFGDLLNSIDREDARLHESFKDIYGEVPDRIIQEMKDNQNYQIYKMRQNYGQDLQGFSHGEAYLKIMDDTINGSGIFLLDEPEAALSPSKQLSLLYFIQAHLKAHMSQFIIATHSPMLMAYPGANIYEVTDKGMNKVSLEETEHYTITRSFLQSPESYLRFLK</sequence>
<dbReference type="Proteomes" id="UP000204551">
    <property type="component" value="Plasmid pSMS7"/>
</dbReference>
<dbReference type="EMBL" id="CP022516">
    <property type="protein sequence ID" value="ASO08425.1"/>
    <property type="molecule type" value="Genomic_DNA"/>
</dbReference>
<keyword evidence="7" id="KW-0472">Membrane</keyword>
<evidence type="ECO:0000256" key="4">
    <source>
        <dbReference type="ARBA" id="ARBA00022496"/>
    </source>
</evidence>
<evidence type="ECO:0000259" key="8">
    <source>
        <dbReference type="SMART" id="SM00382"/>
    </source>
</evidence>
<evidence type="ECO:0000313" key="9">
    <source>
        <dbReference type="EMBL" id="ASO08425.1"/>
    </source>
</evidence>
<dbReference type="SMART" id="SM00382">
    <property type="entry name" value="AAA"/>
    <property type="match status" value="1"/>
</dbReference>
<dbReference type="AlphaFoldDB" id="A0A221V4B1"/>
<name>A0A221V4B1_9FLAO</name>
<dbReference type="PANTHER" id="PTHR42771">
    <property type="entry name" value="IRON(3+)-HYDROXAMATE IMPORT ATP-BINDING PROTEIN FHUC"/>
    <property type="match status" value="1"/>
</dbReference>
<evidence type="ECO:0000256" key="6">
    <source>
        <dbReference type="ARBA" id="ARBA00023065"/>
    </source>
</evidence>
<keyword evidence="5" id="KW-0408">Iron</keyword>
<keyword evidence="2" id="KW-0813">Transport</keyword>
<dbReference type="PANTHER" id="PTHR42771:SF2">
    <property type="entry name" value="IRON(3+)-HYDROXAMATE IMPORT ATP-BINDING PROTEIN FHUC"/>
    <property type="match status" value="1"/>
</dbReference>
<reference evidence="9 10" key="1">
    <citation type="submission" date="2017-07" db="EMBL/GenBank/DDBJ databases">
        <title>Genome Sequence of Arenibacter algicola Strain SMS7 Isolated from a culture of the Diatom Skeletonema marinoi.</title>
        <authorList>
            <person name="Topel M."/>
            <person name="Pinder M.I.M."/>
            <person name="Johansson O.N."/>
            <person name="Kourtchenko O."/>
            <person name="Godhe A."/>
            <person name="Clarke A.K."/>
        </authorList>
    </citation>
    <scope>NUCLEOTIDE SEQUENCE [LARGE SCALE GENOMIC DNA]</scope>
    <source>
        <strain evidence="9 10">SMS7</strain>
        <plasmid evidence="10">Plasmid psms7</plasmid>
    </source>
</reference>
<dbReference type="Pfam" id="PF13304">
    <property type="entry name" value="AAA_21"/>
    <property type="match status" value="1"/>
</dbReference>
<evidence type="ECO:0000313" key="10">
    <source>
        <dbReference type="Proteomes" id="UP000204551"/>
    </source>
</evidence>
<gene>
    <name evidence="9" type="ORF">AREALGSMS7_05053</name>
</gene>
<evidence type="ECO:0000256" key="3">
    <source>
        <dbReference type="ARBA" id="ARBA00022475"/>
    </source>
</evidence>
<dbReference type="InterPro" id="IPR038729">
    <property type="entry name" value="Rad50/SbcC_AAA"/>
</dbReference>
<geneLocation type="plasmid" evidence="10">
    <name>psms7</name>
</geneLocation>
<proteinExistence type="predicted"/>
<dbReference type="InterPro" id="IPR027417">
    <property type="entry name" value="P-loop_NTPase"/>
</dbReference>
<comment type="subcellular location">
    <subcellularLocation>
        <location evidence="1">Cell membrane</location>
        <topology evidence="1">Peripheral membrane protein</topology>
    </subcellularLocation>
</comment>
<dbReference type="GO" id="GO:0005886">
    <property type="term" value="C:plasma membrane"/>
    <property type="evidence" value="ECO:0007669"/>
    <property type="project" value="UniProtKB-SubCell"/>
</dbReference>
<evidence type="ECO:0000256" key="2">
    <source>
        <dbReference type="ARBA" id="ARBA00022448"/>
    </source>
</evidence>
<dbReference type="GO" id="GO:0006826">
    <property type="term" value="P:iron ion transport"/>
    <property type="evidence" value="ECO:0007669"/>
    <property type="project" value="UniProtKB-KW"/>
</dbReference>
<dbReference type="Pfam" id="PF13476">
    <property type="entry name" value="AAA_23"/>
    <property type="match status" value="1"/>
</dbReference>